<dbReference type="OrthoDB" id="8828485at2"/>
<evidence type="ECO:0000256" key="8">
    <source>
        <dbReference type="ARBA" id="ARBA00023098"/>
    </source>
</evidence>
<dbReference type="Proteomes" id="UP000078272">
    <property type="component" value="Unassembled WGS sequence"/>
</dbReference>
<feature type="domain" description="PLD phosphodiesterase" evidence="10">
    <location>
        <begin position="359"/>
        <end position="386"/>
    </location>
</feature>
<dbReference type="InterPro" id="IPR001736">
    <property type="entry name" value="PLipase_D/transphosphatidylase"/>
</dbReference>
<evidence type="ECO:0000256" key="3">
    <source>
        <dbReference type="ARBA" id="ARBA00004613"/>
    </source>
</evidence>
<evidence type="ECO:0000256" key="4">
    <source>
        <dbReference type="ARBA" id="ARBA00018392"/>
    </source>
</evidence>
<comment type="function">
    <text evidence="2">Could be a virulence factor.</text>
</comment>
<dbReference type="Gene3D" id="3.30.870.10">
    <property type="entry name" value="Endonuclease Chain A"/>
    <property type="match status" value="2"/>
</dbReference>
<accession>A0A175RCF4</accession>
<dbReference type="Pfam" id="PF13091">
    <property type="entry name" value="PLDc_2"/>
    <property type="match status" value="1"/>
</dbReference>
<dbReference type="SMART" id="SM00155">
    <property type="entry name" value="PLDc"/>
    <property type="match status" value="2"/>
</dbReference>
<dbReference type="PATRIC" id="fig|401562.3.peg.4089"/>
<dbReference type="AlphaFoldDB" id="A0A175RCF4"/>
<dbReference type="PANTHER" id="PTHR18896:SF76">
    <property type="entry name" value="PHOSPHOLIPASE"/>
    <property type="match status" value="1"/>
</dbReference>
<comment type="catalytic activity">
    <reaction evidence="1">
        <text>a 1,2-diacyl-sn-glycero-3-phosphocholine + H2O = a 1,2-diacyl-sn-glycero-3-phosphate + choline + H(+)</text>
        <dbReference type="Rhea" id="RHEA:14445"/>
        <dbReference type="ChEBI" id="CHEBI:15354"/>
        <dbReference type="ChEBI" id="CHEBI:15377"/>
        <dbReference type="ChEBI" id="CHEBI:15378"/>
        <dbReference type="ChEBI" id="CHEBI:57643"/>
        <dbReference type="ChEBI" id="CHEBI:58608"/>
        <dbReference type="EC" id="3.1.4.4"/>
    </reaction>
</comment>
<reference evidence="11" key="1">
    <citation type="journal article" date="2016" name="Front. Microbiol.">
        <title>Genomic Resource of Rice Seed Associated Bacteria.</title>
        <authorList>
            <person name="Midha S."/>
            <person name="Bansal K."/>
            <person name="Sharma S."/>
            <person name="Kumar N."/>
            <person name="Patil P.P."/>
            <person name="Chaudhry V."/>
            <person name="Patil P.B."/>
        </authorList>
    </citation>
    <scope>NUCLEOTIDE SEQUENCE [LARGE SCALE GENOMIC DNA]</scope>
    <source>
        <strain evidence="11">NS226</strain>
    </source>
</reference>
<evidence type="ECO:0000256" key="9">
    <source>
        <dbReference type="ARBA" id="ARBA00029594"/>
    </source>
</evidence>
<comment type="subcellular location">
    <subcellularLocation>
        <location evidence="3">Secreted</location>
    </subcellularLocation>
</comment>
<keyword evidence="7" id="KW-0378">Hydrolase</keyword>
<proteinExistence type="predicted"/>
<dbReference type="SUPFAM" id="SSF56024">
    <property type="entry name" value="Phospholipase D/nuclease"/>
    <property type="match status" value="2"/>
</dbReference>
<dbReference type="Pfam" id="PF00614">
    <property type="entry name" value="PLDc"/>
    <property type="match status" value="1"/>
</dbReference>
<dbReference type="EMBL" id="LDPZ01000006">
    <property type="protein sequence ID" value="KTQ97625.1"/>
    <property type="molecule type" value="Genomic_DNA"/>
</dbReference>
<dbReference type="GO" id="GO:0009395">
    <property type="term" value="P:phospholipid catabolic process"/>
    <property type="evidence" value="ECO:0007669"/>
    <property type="project" value="TreeGrafter"/>
</dbReference>
<keyword evidence="8" id="KW-0443">Lipid metabolism</keyword>
<feature type="domain" description="PLD phosphodiesterase" evidence="10">
    <location>
        <begin position="145"/>
        <end position="172"/>
    </location>
</feature>
<organism evidence="11">
    <name type="scientific">Aureimonas ureilytica</name>
    <dbReference type="NCBI Taxonomy" id="401562"/>
    <lineage>
        <taxon>Bacteria</taxon>
        <taxon>Pseudomonadati</taxon>
        <taxon>Pseudomonadota</taxon>
        <taxon>Alphaproteobacteria</taxon>
        <taxon>Hyphomicrobiales</taxon>
        <taxon>Aurantimonadaceae</taxon>
        <taxon>Aureimonas</taxon>
    </lineage>
</organism>
<dbReference type="PANTHER" id="PTHR18896">
    <property type="entry name" value="PHOSPHOLIPASE D"/>
    <property type="match status" value="1"/>
</dbReference>
<comment type="caution">
    <text evidence="11">The sequence shown here is derived from an EMBL/GenBank/DDBJ whole genome shotgun (WGS) entry which is preliminary data.</text>
</comment>
<dbReference type="STRING" id="401562.NS365_06990"/>
<keyword evidence="6" id="KW-0677">Repeat</keyword>
<evidence type="ECO:0000259" key="10">
    <source>
        <dbReference type="PROSITE" id="PS50035"/>
    </source>
</evidence>
<dbReference type="PROSITE" id="PS50035">
    <property type="entry name" value="PLD"/>
    <property type="match status" value="2"/>
</dbReference>
<evidence type="ECO:0000256" key="5">
    <source>
        <dbReference type="ARBA" id="ARBA00022525"/>
    </source>
</evidence>
<evidence type="ECO:0000256" key="2">
    <source>
        <dbReference type="ARBA" id="ARBA00003145"/>
    </source>
</evidence>
<name>A0A175RCF4_9HYPH</name>
<dbReference type="CDD" id="cd09143">
    <property type="entry name" value="PLDc_vPLD1_2_like_bac_2"/>
    <property type="match status" value="1"/>
</dbReference>
<keyword evidence="5" id="KW-0964">Secreted</keyword>
<dbReference type="RefSeq" id="WP_058633695.1">
    <property type="nucleotide sequence ID" value="NZ_LDPZ01000006.1"/>
</dbReference>
<evidence type="ECO:0000256" key="6">
    <source>
        <dbReference type="ARBA" id="ARBA00022737"/>
    </source>
</evidence>
<evidence type="ECO:0000256" key="1">
    <source>
        <dbReference type="ARBA" id="ARBA00000798"/>
    </source>
</evidence>
<gene>
    <name evidence="11" type="ORF">NS226_02870</name>
</gene>
<protein>
    <recommendedName>
        <fullName evidence="4">Phospholipase D</fullName>
    </recommendedName>
    <alternativeName>
        <fullName evidence="9">Choline phosphatase</fullName>
    </alternativeName>
</protein>
<dbReference type="InterPro" id="IPR025202">
    <property type="entry name" value="PLD-like_dom"/>
</dbReference>
<dbReference type="GO" id="GO:0004630">
    <property type="term" value="F:phospholipase D activity"/>
    <property type="evidence" value="ECO:0007669"/>
    <property type="project" value="UniProtKB-EC"/>
</dbReference>
<sequence length="506" mass="57324">MHGRAPETPASPPALSREAEVSPFRPLENCLCVAEAHRAALIIDADDYFAHARAAMLRAKRRIVLIGWDFDARIRLGRSAGDRAPEKIGDFIYWLVEQNPALEVFLLRWDLGALKTLTRGSTMLTVFKWMAHHRIHTKLDSVHPPGASHHQKIVVIDESLAFCGGIDMTEERWDTRAHIHHDPRRLLVSGKPHKPWHDATTAVDGPMALALAQVARDRWHDAGGRPMEPLGRVYDPWPERLVPHFENVRMAVSRSSPPNPSHGPILEIENLYLEQIAAARRLIYAESQYFASRRIAEAIAKRLDEEDGPEIVLINPLSAQGWLEPLAMDTARARLHEVLRRHDRHGRFRIYHPFTEGGDPIYVHAKILIVDDRILRVGSSNLNNRSMRLDTECDVTVDTALPGNFDKASTIRALRDDLLAEHLNRPQSEVAAEIERTGSLIAAIEALRDSGKSLRPYEPPELTSIEEWLADNEVLDPEGPDEMFEPFSKRGLFRRLRPGGKWRRKA</sequence>
<dbReference type="InterPro" id="IPR015679">
    <property type="entry name" value="PLipase_D_fam"/>
</dbReference>
<dbReference type="CDD" id="cd09140">
    <property type="entry name" value="PLDc_vPLD1_2_like_bac_1"/>
    <property type="match status" value="1"/>
</dbReference>
<dbReference type="GO" id="GO:0005576">
    <property type="term" value="C:extracellular region"/>
    <property type="evidence" value="ECO:0007669"/>
    <property type="project" value="UniProtKB-SubCell"/>
</dbReference>
<evidence type="ECO:0000313" key="11">
    <source>
        <dbReference type="EMBL" id="KTQ97625.1"/>
    </source>
</evidence>
<evidence type="ECO:0000256" key="7">
    <source>
        <dbReference type="ARBA" id="ARBA00022801"/>
    </source>
</evidence>